<feature type="transmembrane region" description="Helical" evidence="1">
    <location>
        <begin position="53"/>
        <end position="75"/>
    </location>
</feature>
<feature type="transmembrane region" description="Helical" evidence="1">
    <location>
        <begin position="6"/>
        <end position="23"/>
    </location>
</feature>
<dbReference type="EMBL" id="MT631650">
    <property type="protein sequence ID" value="QNO56222.1"/>
    <property type="molecule type" value="Genomic_DNA"/>
</dbReference>
<dbReference type="InterPro" id="IPR042106">
    <property type="entry name" value="Nuo/plastoQ_OxRdtase_6_NuoJ"/>
</dbReference>
<dbReference type="AlphaFoldDB" id="A0A7G9Z7I8"/>
<gene>
    <name evidence="3" type="ORF">BCGBNPPC_00006</name>
    <name evidence="2" type="ORF">PNEAJHEF_00006</name>
</gene>
<proteinExistence type="predicted"/>
<reference evidence="3" key="1">
    <citation type="submission" date="2020-06" db="EMBL/GenBank/DDBJ databases">
        <title>Unique genomic features of the anaerobic methanotrophic archaea.</title>
        <authorList>
            <person name="Chadwick G.L."/>
            <person name="Skennerton C.T."/>
            <person name="Laso-Perez R."/>
            <person name="Leu A.O."/>
            <person name="Speth D.R."/>
            <person name="Yu H."/>
            <person name="Morgan-Lang C."/>
            <person name="Hatzenpichler R."/>
            <person name="Goudeau D."/>
            <person name="Malmstrom R."/>
            <person name="Brazelton W.J."/>
            <person name="Woyke T."/>
            <person name="Hallam S.J."/>
            <person name="Tyson G.W."/>
            <person name="Wegener G."/>
            <person name="Boetius A."/>
            <person name="Orphan V."/>
        </authorList>
    </citation>
    <scope>NUCLEOTIDE SEQUENCE</scope>
</reference>
<evidence type="ECO:0000313" key="3">
    <source>
        <dbReference type="EMBL" id="QNO56222.1"/>
    </source>
</evidence>
<feature type="transmembrane region" description="Helical" evidence="1">
    <location>
        <begin position="30"/>
        <end position="47"/>
    </location>
</feature>
<keyword evidence="1" id="KW-0472">Membrane</keyword>
<protein>
    <submittedName>
        <fullName evidence="3">Uncharacterized protein</fullName>
    </submittedName>
</protein>
<name>A0A7G9Z7I8_9EURY</name>
<feature type="transmembrane region" description="Helical" evidence="1">
    <location>
        <begin position="130"/>
        <end position="149"/>
    </location>
</feature>
<evidence type="ECO:0000256" key="1">
    <source>
        <dbReference type="SAM" id="Phobius"/>
    </source>
</evidence>
<organism evidence="3">
    <name type="scientific">Candidatus Methanophaga sp. ANME-1 ERB7</name>
    <dbReference type="NCBI Taxonomy" id="2759913"/>
    <lineage>
        <taxon>Archaea</taxon>
        <taxon>Methanobacteriati</taxon>
        <taxon>Methanobacteriota</taxon>
        <taxon>Stenosarchaea group</taxon>
        <taxon>Methanomicrobia</taxon>
        <taxon>Candidatus Methanophagales</taxon>
        <taxon>Candidatus Methanophagaceae</taxon>
        <taxon>Candidatus Methanophaga</taxon>
    </lineage>
</organism>
<keyword evidence="1" id="KW-0812">Transmembrane</keyword>
<sequence>MEVWVLIALAGIAVLSSLGVLLSKDNFYSSLYMSATLIFVASIYAIFSLQPVFVLIVFIFVGAIGIVTVAVAATYRSDPESQFSKPWAVLVVITAAVVGFAIYSYKMLNPEMSFSVIKFELISFMSQSEYLILVLSLVALVVLLLLSVLKMVAGGTED</sequence>
<feature type="transmembrane region" description="Helical" evidence="1">
    <location>
        <begin position="87"/>
        <end position="105"/>
    </location>
</feature>
<accession>A0A7G9Z7I8</accession>
<keyword evidence="1" id="KW-1133">Transmembrane helix</keyword>
<dbReference type="Gene3D" id="1.20.120.1200">
    <property type="entry name" value="NADH-ubiquinone/plastoquinone oxidoreductase chain 6, subunit NuoJ"/>
    <property type="match status" value="1"/>
</dbReference>
<evidence type="ECO:0000313" key="2">
    <source>
        <dbReference type="EMBL" id="QNO54782.1"/>
    </source>
</evidence>
<dbReference type="EMBL" id="MT631592">
    <property type="protein sequence ID" value="QNO54782.1"/>
    <property type="molecule type" value="Genomic_DNA"/>
</dbReference>